<protein>
    <submittedName>
        <fullName evidence="2">Uncharacterized protein</fullName>
    </submittedName>
</protein>
<feature type="transmembrane region" description="Helical" evidence="1">
    <location>
        <begin position="25"/>
        <end position="44"/>
    </location>
</feature>
<name>A0A0D2LU85_HYPSF</name>
<proteinExistence type="predicted"/>
<dbReference type="EMBL" id="KN817679">
    <property type="protein sequence ID" value="KJA14428.1"/>
    <property type="molecule type" value="Genomic_DNA"/>
</dbReference>
<feature type="non-terminal residue" evidence="2">
    <location>
        <position position="1"/>
    </location>
</feature>
<keyword evidence="1" id="KW-1133">Transmembrane helix</keyword>
<gene>
    <name evidence="2" type="ORF">HYPSUDRAFT_49181</name>
</gene>
<evidence type="ECO:0000313" key="2">
    <source>
        <dbReference type="EMBL" id="KJA14428.1"/>
    </source>
</evidence>
<evidence type="ECO:0000313" key="3">
    <source>
        <dbReference type="Proteomes" id="UP000054270"/>
    </source>
</evidence>
<accession>A0A0D2LU85</accession>
<keyword evidence="3" id="KW-1185">Reference proteome</keyword>
<keyword evidence="1" id="KW-0812">Transmembrane</keyword>
<keyword evidence="1" id="KW-0472">Membrane</keyword>
<reference evidence="3" key="1">
    <citation type="submission" date="2014-04" db="EMBL/GenBank/DDBJ databases">
        <title>Evolutionary Origins and Diversification of the Mycorrhizal Mutualists.</title>
        <authorList>
            <consortium name="DOE Joint Genome Institute"/>
            <consortium name="Mycorrhizal Genomics Consortium"/>
            <person name="Kohler A."/>
            <person name="Kuo A."/>
            <person name="Nagy L.G."/>
            <person name="Floudas D."/>
            <person name="Copeland A."/>
            <person name="Barry K.W."/>
            <person name="Cichocki N."/>
            <person name="Veneault-Fourrey C."/>
            <person name="LaButti K."/>
            <person name="Lindquist E.A."/>
            <person name="Lipzen A."/>
            <person name="Lundell T."/>
            <person name="Morin E."/>
            <person name="Murat C."/>
            <person name="Riley R."/>
            <person name="Ohm R."/>
            <person name="Sun H."/>
            <person name="Tunlid A."/>
            <person name="Henrissat B."/>
            <person name="Grigoriev I.V."/>
            <person name="Hibbett D.S."/>
            <person name="Martin F."/>
        </authorList>
    </citation>
    <scope>NUCLEOTIDE SEQUENCE [LARGE SCALE GENOMIC DNA]</scope>
    <source>
        <strain evidence="3">FD-334 SS-4</strain>
    </source>
</reference>
<sequence length="57" mass="6198">ICAVHVLVVAFRVSSFGGCLEVAGLFFGPCCVRIPIFLFTFAFASCFRSSLLRFDGC</sequence>
<organism evidence="2 3">
    <name type="scientific">Hypholoma sublateritium (strain FD-334 SS-4)</name>
    <dbReference type="NCBI Taxonomy" id="945553"/>
    <lineage>
        <taxon>Eukaryota</taxon>
        <taxon>Fungi</taxon>
        <taxon>Dikarya</taxon>
        <taxon>Basidiomycota</taxon>
        <taxon>Agaricomycotina</taxon>
        <taxon>Agaricomycetes</taxon>
        <taxon>Agaricomycetidae</taxon>
        <taxon>Agaricales</taxon>
        <taxon>Agaricineae</taxon>
        <taxon>Strophariaceae</taxon>
        <taxon>Hypholoma</taxon>
    </lineage>
</organism>
<dbReference type="Proteomes" id="UP000054270">
    <property type="component" value="Unassembled WGS sequence"/>
</dbReference>
<evidence type="ECO:0000256" key="1">
    <source>
        <dbReference type="SAM" id="Phobius"/>
    </source>
</evidence>
<dbReference type="AlphaFoldDB" id="A0A0D2LU85"/>